<evidence type="ECO:0000259" key="4">
    <source>
        <dbReference type="PROSITE" id="PS50868"/>
    </source>
</evidence>
<dbReference type="InterPro" id="IPR003616">
    <property type="entry name" value="Post-SET_dom"/>
</dbReference>
<dbReference type="AlphaFoldDB" id="A0AAE0PBR8"/>
<accession>A0AAE0PBR8</accession>
<organism evidence="5 6">
    <name type="scientific">Sordaria brevicollis</name>
    <dbReference type="NCBI Taxonomy" id="83679"/>
    <lineage>
        <taxon>Eukaryota</taxon>
        <taxon>Fungi</taxon>
        <taxon>Dikarya</taxon>
        <taxon>Ascomycota</taxon>
        <taxon>Pezizomycotina</taxon>
        <taxon>Sordariomycetes</taxon>
        <taxon>Sordariomycetidae</taxon>
        <taxon>Sordariales</taxon>
        <taxon>Sordariaceae</taxon>
        <taxon>Sordaria</taxon>
    </lineage>
</organism>
<keyword evidence="6" id="KW-1185">Reference proteome</keyword>
<evidence type="ECO:0000256" key="2">
    <source>
        <dbReference type="ARBA" id="ARBA00022679"/>
    </source>
</evidence>
<dbReference type="GO" id="GO:0008168">
    <property type="term" value="F:methyltransferase activity"/>
    <property type="evidence" value="ECO:0007669"/>
    <property type="project" value="UniProtKB-KW"/>
</dbReference>
<gene>
    <name evidence="5" type="ORF">B0T20DRAFT_246626</name>
</gene>
<evidence type="ECO:0000313" key="5">
    <source>
        <dbReference type="EMBL" id="KAK3396989.1"/>
    </source>
</evidence>
<dbReference type="PANTHER" id="PTHR12350">
    <property type="entry name" value="HISTONE-LYSINE N-METHYLTRANSFERASE-RELATED"/>
    <property type="match status" value="1"/>
</dbReference>
<sequence>MAPIKPHWVQPSHPDRLHLIVNEAEYTSKSISKIALPPFALFAKLEYPPCTPAEKPTYATVQCGRDKHLDLNSDLLYINHSCEPSLIFDTGNMNVIAGPKGIQIGEELTFFYPSTEWTMAQPFQCLCGKPTCRGLISGARDMTDAQLSGIWLNAHIRELLEEQRGSSPGLSIPTSNTASTNGTTTAATTTANASTTASSVNGDAYTTSEYKEGELDQTAQSLRDALTHAEKVVEAARNALMSYVGAVNAKGAKTPEGAQRRGPTSRELSGEMGGDTVVA</sequence>
<keyword evidence="1" id="KW-0489">Methyltransferase</keyword>
<dbReference type="SUPFAM" id="SSF82199">
    <property type="entry name" value="SET domain"/>
    <property type="match status" value="1"/>
</dbReference>
<dbReference type="GO" id="GO:0032259">
    <property type="term" value="P:methylation"/>
    <property type="evidence" value="ECO:0007669"/>
    <property type="project" value="UniProtKB-KW"/>
</dbReference>
<dbReference type="EMBL" id="JAUTDP010000008">
    <property type="protein sequence ID" value="KAK3396989.1"/>
    <property type="molecule type" value="Genomic_DNA"/>
</dbReference>
<feature type="domain" description="Post-SET" evidence="4">
    <location>
        <begin position="121"/>
        <end position="137"/>
    </location>
</feature>
<dbReference type="PROSITE" id="PS50868">
    <property type="entry name" value="POST_SET"/>
    <property type="match status" value="1"/>
</dbReference>
<dbReference type="InterPro" id="IPR046341">
    <property type="entry name" value="SET_dom_sf"/>
</dbReference>
<feature type="region of interest" description="Disordered" evidence="3">
    <location>
        <begin position="252"/>
        <end position="279"/>
    </location>
</feature>
<evidence type="ECO:0000256" key="3">
    <source>
        <dbReference type="SAM" id="MobiDB-lite"/>
    </source>
</evidence>
<dbReference type="Gene3D" id="2.170.270.10">
    <property type="entry name" value="SET domain"/>
    <property type="match status" value="1"/>
</dbReference>
<dbReference type="Proteomes" id="UP001281003">
    <property type="component" value="Unassembled WGS sequence"/>
</dbReference>
<reference evidence="5" key="2">
    <citation type="submission" date="2023-07" db="EMBL/GenBank/DDBJ databases">
        <authorList>
            <consortium name="Lawrence Berkeley National Laboratory"/>
            <person name="Haridas S."/>
            <person name="Hensen N."/>
            <person name="Bonometti L."/>
            <person name="Westerberg I."/>
            <person name="Brannstrom I.O."/>
            <person name="Guillou S."/>
            <person name="Cros-Aarteil S."/>
            <person name="Calhoun S."/>
            <person name="Kuo A."/>
            <person name="Mondo S."/>
            <person name="Pangilinan J."/>
            <person name="Riley R."/>
            <person name="LaButti K."/>
            <person name="Andreopoulos B."/>
            <person name="Lipzen A."/>
            <person name="Chen C."/>
            <person name="Yanf M."/>
            <person name="Daum C."/>
            <person name="Ng V."/>
            <person name="Clum A."/>
            <person name="Steindorff A."/>
            <person name="Ohm R."/>
            <person name="Martin F."/>
            <person name="Silar P."/>
            <person name="Natvig D."/>
            <person name="Lalanne C."/>
            <person name="Gautier V."/>
            <person name="Ament-velasquez S.L."/>
            <person name="Kruys A."/>
            <person name="Hutchinson M.I."/>
            <person name="Powell A.J."/>
            <person name="Barry K."/>
            <person name="Miller A.N."/>
            <person name="Grigoriev I.V."/>
            <person name="Debuchy R."/>
            <person name="Gladieux P."/>
            <person name="Thoren M.H."/>
            <person name="Johannesson H."/>
        </authorList>
    </citation>
    <scope>NUCLEOTIDE SEQUENCE</scope>
    <source>
        <strain evidence="5">FGSC 1904</strain>
    </source>
</reference>
<keyword evidence="2" id="KW-0808">Transferase</keyword>
<dbReference type="InterPro" id="IPR053201">
    <property type="entry name" value="Flavunoidine_N-MTase"/>
</dbReference>
<name>A0AAE0PBR8_SORBR</name>
<protein>
    <recommendedName>
        <fullName evidence="4">Post-SET domain-containing protein</fullName>
    </recommendedName>
</protein>
<reference evidence="5" key="1">
    <citation type="journal article" date="2023" name="Mol. Phylogenet. Evol.">
        <title>Genome-scale phylogeny and comparative genomics of the fungal order Sordariales.</title>
        <authorList>
            <person name="Hensen N."/>
            <person name="Bonometti L."/>
            <person name="Westerberg I."/>
            <person name="Brannstrom I.O."/>
            <person name="Guillou S."/>
            <person name="Cros-Aarteil S."/>
            <person name="Calhoun S."/>
            <person name="Haridas S."/>
            <person name="Kuo A."/>
            <person name="Mondo S."/>
            <person name="Pangilinan J."/>
            <person name="Riley R."/>
            <person name="LaButti K."/>
            <person name="Andreopoulos B."/>
            <person name="Lipzen A."/>
            <person name="Chen C."/>
            <person name="Yan M."/>
            <person name="Daum C."/>
            <person name="Ng V."/>
            <person name="Clum A."/>
            <person name="Steindorff A."/>
            <person name="Ohm R.A."/>
            <person name="Martin F."/>
            <person name="Silar P."/>
            <person name="Natvig D.O."/>
            <person name="Lalanne C."/>
            <person name="Gautier V."/>
            <person name="Ament-Velasquez S.L."/>
            <person name="Kruys A."/>
            <person name="Hutchinson M.I."/>
            <person name="Powell A.J."/>
            <person name="Barry K."/>
            <person name="Miller A.N."/>
            <person name="Grigoriev I.V."/>
            <person name="Debuchy R."/>
            <person name="Gladieux P."/>
            <person name="Hiltunen Thoren M."/>
            <person name="Johannesson H."/>
        </authorList>
    </citation>
    <scope>NUCLEOTIDE SEQUENCE</scope>
    <source>
        <strain evidence="5">FGSC 1904</strain>
    </source>
</reference>
<proteinExistence type="predicted"/>
<feature type="compositionally biased region" description="Low complexity" evidence="3">
    <location>
        <begin position="174"/>
        <end position="199"/>
    </location>
</feature>
<feature type="region of interest" description="Disordered" evidence="3">
    <location>
        <begin position="164"/>
        <end position="201"/>
    </location>
</feature>
<evidence type="ECO:0000313" key="6">
    <source>
        <dbReference type="Proteomes" id="UP001281003"/>
    </source>
</evidence>
<evidence type="ECO:0000256" key="1">
    <source>
        <dbReference type="ARBA" id="ARBA00022603"/>
    </source>
</evidence>
<dbReference type="PANTHER" id="PTHR12350:SF19">
    <property type="entry name" value="SET DOMAIN-CONTAINING PROTEIN"/>
    <property type="match status" value="1"/>
</dbReference>
<comment type="caution">
    <text evidence="5">The sequence shown here is derived from an EMBL/GenBank/DDBJ whole genome shotgun (WGS) entry which is preliminary data.</text>
</comment>